<dbReference type="InterPro" id="IPR003961">
    <property type="entry name" value="FN3_dom"/>
</dbReference>
<dbReference type="InterPro" id="IPR050991">
    <property type="entry name" value="ECM_Regulatory_Proteins"/>
</dbReference>
<keyword evidence="1" id="KW-0677">Repeat</keyword>
<feature type="region of interest" description="Disordered" evidence="4">
    <location>
        <begin position="294"/>
        <end position="318"/>
    </location>
</feature>
<keyword evidence="2" id="KW-0378">Hydrolase</keyword>
<keyword evidence="2" id="KW-0326">Glycosidase</keyword>
<evidence type="ECO:0000256" key="3">
    <source>
        <dbReference type="ARBA" id="ARBA00023326"/>
    </source>
</evidence>
<dbReference type="SMART" id="SM00060">
    <property type="entry name" value="FN3"/>
    <property type="match status" value="5"/>
</dbReference>
<dbReference type="SUPFAM" id="SSF49265">
    <property type="entry name" value="Fibronectin type III"/>
    <property type="match status" value="4"/>
</dbReference>
<dbReference type="PANTHER" id="PTHR46708">
    <property type="entry name" value="TENASCIN"/>
    <property type="match status" value="1"/>
</dbReference>
<feature type="chain" id="PRO_5046870871" evidence="5">
    <location>
        <begin position="29"/>
        <end position="506"/>
    </location>
</feature>
<evidence type="ECO:0000313" key="7">
    <source>
        <dbReference type="EMBL" id="MFC4107565.1"/>
    </source>
</evidence>
<feature type="compositionally biased region" description="Low complexity" evidence="4">
    <location>
        <begin position="401"/>
        <end position="416"/>
    </location>
</feature>
<dbReference type="Proteomes" id="UP001595868">
    <property type="component" value="Unassembled WGS sequence"/>
</dbReference>
<feature type="signal peptide" evidence="5">
    <location>
        <begin position="1"/>
        <end position="28"/>
    </location>
</feature>
<dbReference type="RefSeq" id="WP_377546632.1">
    <property type="nucleotide sequence ID" value="NZ_JBHSBN010000010.1"/>
</dbReference>
<feature type="domain" description="Fibronectin type-III" evidence="6">
    <location>
        <begin position="133"/>
        <end position="218"/>
    </location>
</feature>
<dbReference type="InterPro" id="IPR036116">
    <property type="entry name" value="FN3_sf"/>
</dbReference>
<feature type="compositionally biased region" description="Polar residues" evidence="4">
    <location>
        <begin position="295"/>
        <end position="308"/>
    </location>
</feature>
<dbReference type="Pfam" id="PF00041">
    <property type="entry name" value="fn3"/>
    <property type="match status" value="2"/>
</dbReference>
<feature type="domain" description="Fibronectin type-III" evidence="6">
    <location>
        <begin position="319"/>
        <end position="407"/>
    </location>
</feature>
<dbReference type="PANTHER" id="PTHR46708:SF2">
    <property type="entry name" value="FIBRONECTIN TYPE-III DOMAIN-CONTAINING PROTEIN"/>
    <property type="match status" value="1"/>
</dbReference>
<feature type="domain" description="Fibronectin type-III" evidence="6">
    <location>
        <begin position="225"/>
        <end position="313"/>
    </location>
</feature>
<dbReference type="PROSITE" id="PS50853">
    <property type="entry name" value="FN3"/>
    <property type="match status" value="4"/>
</dbReference>
<dbReference type="CDD" id="cd00063">
    <property type="entry name" value="FN3"/>
    <property type="match status" value="3"/>
</dbReference>
<name>A0ABV8KN53_9ACTN</name>
<reference evidence="8" key="1">
    <citation type="journal article" date="2019" name="Int. J. Syst. Evol. Microbiol.">
        <title>The Global Catalogue of Microorganisms (GCM) 10K type strain sequencing project: providing services to taxonomists for standard genome sequencing and annotation.</title>
        <authorList>
            <consortium name="The Broad Institute Genomics Platform"/>
            <consortium name="The Broad Institute Genome Sequencing Center for Infectious Disease"/>
            <person name="Wu L."/>
            <person name="Ma J."/>
        </authorList>
    </citation>
    <scope>NUCLEOTIDE SEQUENCE [LARGE SCALE GENOMIC DNA]</scope>
    <source>
        <strain evidence="8">2902at01</strain>
    </source>
</reference>
<comment type="caution">
    <text evidence="7">The sequence shown here is derived from an EMBL/GenBank/DDBJ whole genome shotgun (WGS) entry which is preliminary data.</text>
</comment>
<accession>A0ABV8KN53</accession>
<evidence type="ECO:0000256" key="4">
    <source>
        <dbReference type="SAM" id="MobiDB-lite"/>
    </source>
</evidence>
<keyword evidence="8" id="KW-1185">Reference proteome</keyword>
<dbReference type="InterPro" id="IPR013783">
    <property type="entry name" value="Ig-like_fold"/>
</dbReference>
<protein>
    <submittedName>
        <fullName evidence="7">Fibronectin type III domain-containing protein</fullName>
    </submittedName>
</protein>
<evidence type="ECO:0000259" key="6">
    <source>
        <dbReference type="PROSITE" id="PS50853"/>
    </source>
</evidence>
<evidence type="ECO:0000256" key="5">
    <source>
        <dbReference type="SAM" id="SignalP"/>
    </source>
</evidence>
<keyword evidence="3" id="KW-0119">Carbohydrate metabolism</keyword>
<sequence>MRHIGRAGFLLVATLAVVPLGTAVPVAASVAEAAAPAPATPVGLSATNNASSITLTWRQPPAGTRPASFRVYEGSTVVARNTTTHVTVPDLPFNSSHTYRVTAVDRAGRESAPSAPVTRRAFIGGPMACGITAPSGLSVTAVTASAASLSWSNAVPYYDQAGTILVLLDSVAVAQTTMDEFRIGGLAPGSTHTVQVARRDCVGQSHPGEPVTFTTGAGPAARPAPPGAVTVGARTATTVELSWAPGAGAAPAAGYAVYSGATRVATTTGPAARVTGLWRETGYEFTVAALDGAGNESTHSAPVQTGTQPCPDPPGRADAPTALTAVATASSSVVLSWTQDFAATSYTVYRVAGAGLPLGPVATTRTTSALISGLPPGSTAGYAVVATTAACGSSPRSDPLTVGTPAGPAARPAAPTGLTVARNTPNSDFTGTVTLSWTQPAGDDPPAGFRLYEGGALLATSDTTSVTLRLPGGPTHAVTVLAVDAAGNESGQSAPVTFTVSFLPPP</sequence>
<dbReference type="EMBL" id="JBHSBN010000010">
    <property type="protein sequence ID" value="MFC4107565.1"/>
    <property type="molecule type" value="Genomic_DNA"/>
</dbReference>
<feature type="domain" description="Fibronectin type-III" evidence="6">
    <location>
        <begin position="37"/>
        <end position="126"/>
    </location>
</feature>
<evidence type="ECO:0000256" key="1">
    <source>
        <dbReference type="ARBA" id="ARBA00022737"/>
    </source>
</evidence>
<evidence type="ECO:0000256" key="2">
    <source>
        <dbReference type="ARBA" id="ARBA00023295"/>
    </source>
</evidence>
<evidence type="ECO:0000313" key="8">
    <source>
        <dbReference type="Proteomes" id="UP001595868"/>
    </source>
</evidence>
<keyword evidence="3" id="KW-0624">Polysaccharide degradation</keyword>
<proteinExistence type="predicted"/>
<organism evidence="7 8">
    <name type="scientific">Micromonospora zhanjiangensis</name>
    <dbReference type="NCBI Taxonomy" id="1522057"/>
    <lineage>
        <taxon>Bacteria</taxon>
        <taxon>Bacillati</taxon>
        <taxon>Actinomycetota</taxon>
        <taxon>Actinomycetes</taxon>
        <taxon>Micromonosporales</taxon>
        <taxon>Micromonosporaceae</taxon>
        <taxon>Micromonospora</taxon>
    </lineage>
</organism>
<gene>
    <name evidence="7" type="ORF">ACFOX0_16750</name>
</gene>
<feature type="region of interest" description="Disordered" evidence="4">
    <location>
        <begin position="393"/>
        <end position="416"/>
    </location>
</feature>
<dbReference type="Gene3D" id="2.60.40.10">
    <property type="entry name" value="Immunoglobulins"/>
    <property type="match status" value="5"/>
</dbReference>
<keyword evidence="5" id="KW-0732">Signal</keyword>